<evidence type="ECO:0008006" key="3">
    <source>
        <dbReference type="Google" id="ProtNLM"/>
    </source>
</evidence>
<proteinExistence type="predicted"/>
<name>A0ABS3YB66_9BACT</name>
<dbReference type="EMBL" id="JAGHKP010000001">
    <property type="protein sequence ID" value="MBO9151922.1"/>
    <property type="molecule type" value="Genomic_DNA"/>
</dbReference>
<evidence type="ECO:0000313" key="2">
    <source>
        <dbReference type="Proteomes" id="UP000679126"/>
    </source>
</evidence>
<gene>
    <name evidence="1" type="ORF">J7I43_06865</name>
</gene>
<keyword evidence="2" id="KW-1185">Reference proteome</keyword>
<evidence type="ECO:0000313" key="1">
    <source>
        <dbReference type="EMBL" id="MBO9151922.1"/>
    </source>
</evidence>
<organism evidence="1 2">
    <name type="scientific">Chitinophaga chungangae</name>
    <dbReference type="NCBI Taxonomy" id="2821488"/>
    <lineage>
        <taxon>Bacteria</taxon>
        <taxon>Pseudomonadati</taxon>
        <taxon>Bacteroidota</taxon>
        <taxon>Chitinophagia</taxon>
        <taxon>Chitinophagales</taxon>
        <taxon>Chitinophagaceae</taxon>
        <taxon>Chitinophaga</taxon>
    </lineage>
</organism>
<comment type="caution">
    <text evidence="1">The sequence shown here is derived from an EMBL/GenBank/DDBJ whole genome shotgun (WGS) entry which is preliminary data.</text>
</comment>
<dbReference type="RefSeq" id="WP_209144579.1">
    <property type="nucleotide sequence ID" value="NZ_JAGHKP010000001.1"/>
</dbReference>
<sequence>MPNFSATNLVKAQARLKKRFTEAELRKRQSAATILAQKNLDILIPSHQELRKREDRPVEGNILARSKRATTTARTHNHTGARGDSFVLPFTWTQFVDKFSISLKQMDNNVFGFEETLAQQLLNAAINIHESIETFLIDYLFAQRTQINAATQGGTFNATNDAFEIALANKARFYQLAKSMMRQNNYKGTFDVIASPQTYVDGEFYANQGGGNATNTNFQFDGLNIVESVELEDANYAGGISLIMPAGQFAMLPWIPKQNREGWGDYNSYAGGYGSIEDPLGSGLVLAVHGYTERADTSAANGNAQDNVLQLEISVDIAPAVAPLSVATESIIYEVAQLIA</sequence>
<protein>
    <recommendedName>
        <fullName evidence="3">Major capsid protein</fullName>
    </recommendedName>
</protein>
<reference evidence="2" key="1">
    <citation type="submission" date="2021-03" db="EMBL/GenBank/DDBJ databases">
        <title>Assistant Professor.</title>
        <authorList>
            <person name="Huq M.A."/>
        </authorList>
    </citation>
    <scope>NUCLEOTIDE SEQUENCE [LARGE SCALE GENOMIC DNA]</scope>
    <source>
        <strain evidence="2">MAH-28</strain>
    </source>
</reference>
<dbReference type="Proteomes" id="UP000679126">
    <property type="component" value="Unassembled WGS sequence"/>
</dbReference>
<accession>A0ABS3YB66</accession>